<name>A0ACC6UDI5_9BURK</name>
<organism evidence="1 2">
    <name type="scientific">Paraburkholderia phymatum</name>
    <dbReference type="NCBI Taxonomy" id="148447"/>
    <lineage>
        <taxon>Bacteria</taxon>
        <taxon>Pseudomonadati</taxon>
        <taxon>Pseudomonadota</taxon>
        <taxon>Betaproteobacteria</taxon>
        <taxon>Burkholderiales</taxon>
        <taxon>Burkholderiaceae</taxon>
        <taxon>Paraburkholderia</taxon>
    </lineage>
</organism>
<evidence type="ECO:0000313" key="2">
    <source>
        <dbReference type="Proteomes" id="UP001558850"/>
    </source>
</evidence>
<sequence>MGILGSSSIELEGGSVERIPFTAYDAGWVVLCIGMAIGSGIVFMPLQMGVKGFWVSAAALAIAYPAVQFLSNLYIRSLSASGQCKDYTGIITEYLGKNWAAVLSIVYFITLTKAMLAYSTTLTHDGASYLQVFGVTHESLAATHWFPLCVIGAMVAIASCGEKVLFRVSGPLIVTKLAIVVFLGLSMMPYWNLKNVSFVAPENVFSFIENVLVSLPFAVFSIVYIQILNPMNVAFRKAESDPAVATYRALRASRYAYVILVVSVLFFAFSFLFSVSSQDARYAVSQNISALALSARVIPGNTVKILATTLNILAMLSAFFGAYLGFHDAMKGIVVNVLDRFMARSARLDRILPMGIAVASTLLLTVWVWSNISTMALLQWTSPTFGTVSCLIPCYLVWRVPVLRKFRSASVWFVGFTGLMLISTPLFKLLGH</sequence>
<gene>
    <name evidence="1" type="ORF">AB4Y32_39805</name>
</gene>
<comment type="caution">
    <text evidence="1">The sequence shown here is derived from an EMBL/GenBank/DDBJ whole genome shotgun (WGS) entry which is preliminary data.</text>
</comment>
<dbReference type="EMBL" id="JBFRCH010000069">
    <property type="protein sequence ID" value="MEX3937780.1"/>
    <property type="molecule type" value="Genomic_DNA"/>
</dbReference>
<dbReference type="Proteomes" id="UP001558850">
    <property type="component" value="Unassembled WGS sequence"/>
</dbReference>
<evidence type="ECO:0000313" key="1">
    <source>
        <dbReference type="EMBL" id="MEX3937780.1"/>
    </source>
</evidence>
<keyword evidence="2" id="KW-1185">Reference proteome</keyword>
<proteinExistence type="predicted"/>
<protein>
    <submittedName>
        <fullName evidence="1">Transporter</fullName>
    </submittedName>
</protein>
<accession>A0ACC6UDI5</accession>
<reference evidence="1" key="1">
    <citation type="submission" date="2024-07" db="EMBL/GenBank/DDBJ databases">
        <title>A survey of Mimosa microsymbionts across Brazilian biomes reveals a high diversity of Paraburkholderia nodulating endemic species, but also that Cupriavidus is common as a symbiont of widespread species.</title>
        <authorList>
            <person name="Rouws L."/>
            <person name="Barauna A."/>
            <person name="Beukes C."/>
            <person name="Rouws J.R.C."/>
            <person name="De Faria S.M."/>
            <person name="Gross E."/>
            <person name="Bueno Dos Reis Junior F."/>
            <person name="Simon M.F."/>
            <person name="Maluk M."/>
            <person name="Odee D.W."/>
            <person name="Kenicer G."/>
            <person name="Young J.P.W."/>
            <person name="Reis V.M."/>
            <person name="Zilli J."/>
            <person name="James E.K."/>
        </authorList>
    </citation>
    <scope>NUCLEOTIDE SEQUENCE</scope>
    <source>
        <strain evidence="1">EG181B</strain>
    </source>
</reference>